<accession>A0A318UN46</accession>
<dbReference type="Proteomes" id="UP000248198">
    <property type="component" value="Unassembled WGS sequence"/>
</dbReference>
<gene>
    <name evidence="1" type="ORF">B0O44_101661</name>
</gene>
<dbReference type="EMBL" id="QKLU01000001">
    <property type="protein sequence ID" value="PYF77181.1"/>
    <property type="molecule type" value="Genomic_DNA"/>
</dbReference>
<evidence type="ECO:0000313" key="1">
    <source>
        <dbReference type="EMBL" id="PYF77181.1"/>
    </source>
</evidence>
<keyword evidence="2" id="KW-1185">Reference proteome</keyword>
<dbReference type="RefSeq" id="WP_110827249.1">
    <property type="nucleotide sequence ID" value="NZ_QKLU01000001.1"/>
</dbReference>
<reference evidence="1 2" key="1">
    <citation type="submission" date="2018-06" db="EMBL/GenBank/DDBJ databases">
        <title>Genomic Encyclopedia of Archaeal and Bacterial Type Strains, Phase II (KMG-II): from individual species to whole genera.</title>
        <authorList>
            <person name="Goeker M."/>
        </authorList>
    </citation>
    <scope>NUCLEOTIDE SEQUENCE [LARGE SCALE GENOMIC DNA]</scope>
    <source>
        <strain evidence="1 2">DSM 27372</strain>
    </source>
</reference>
<comment type="caution">
    <text evidence="1">The sequence shown here is derived from an EMBL/GenBank/DDBJ whole genome shotgun (WGS) entry which is preliminary data.</text>
</comment>
<organism evidence="1 2">
    <name type="scientific">Pedobacter nutrimenti</name>
    <dbReference type="NCBI Taxonomy" id="1241337"/>
    <lineage>
        <taxon>Bacteria</taxon>
        <taxon>Pseudomonadati</taxon>
        <taxon>Bacteroidota</taxon>
        <taxon>Sphingobacteriia</taxon>
        <taxon>Sphingobacteriales</taxon>
        <taxon>Sphingobacteriaceae</taxon>
        <taxon>Pedobacter</taxon>
    </lineage>
</organism>
<evidence type="ECO:0000313" key="2">
    <source>
        <dbReference type="Proteomes" id="UP000248198"/>
    </source>
</evidence>
<protein>
    <submittedName>
        <fullName evidence="1">Uncharacterized protein</fullName>
    </submittedName>
</protein>
<name>A0A318UN46_9SPHI</name>
<sequence length="118" mass="13751">MNEELSYTLNRFGSMLHFIGGQQGSLIEETEPEIESAYKALTDLIFQGILEDEKKSLKVHTIIKRDLLRLLEEANEVMTFFKFTNPERYFIADIIFCKLQMIFDFLDDFEGVPSTETL</sequence>
<proteinExistence type="predicted"/>
<dbReference type="AlphaFoldDB" id="A0A318UN46"/>
<dbReference type="OrthoDB" id="774575at2"/>